<evidence type="ECO:0000256" key="1">
    <source>
        <dbReference type="SAM" id="MobiDB-lite"/>
    </source>
</evidence>
<feature type="region of interest" description="Disordered" evidence="1">
    <location>
        <begin position="1"/>
        <end position="146"/>
    </location>
</feature>
<protein>
    <submittedName>
        <fullName evidence="2">Uncharacterized protein</fullName>
    </submittedName>
</protein>
<evidence type="ECO:0000313" key="2">
    <source>
        <dbReference type="EMBL" id="MQL80664.1"/>
    </source>
</evidence>
<feature type="region of interest" description="Disordered" evidence="1">
    <location>
        <begin position="186"/>
        <end position="213"/>
    </location>
</feature>
<dbReference type="EMBL" id="NMUH01000519">
    <property type="protein sequence ID" value="MQL80664.1"/>
    <property type="molecule type" value="Genomic_DNA"/>
</dbReference>
<comment type="caution">
    <text evidence="2">The sequence shown here is derived from an EMBL/GenBank/DDBJ whole genome shotgun (WGS) entry which is preliminary data.</text>
</comment>
<dbReference type="AlphaFoldDB" id="A0A843UFD0"/>
<feature type="compositionally biased region" description="Low complexity" evidence="1">
    <location>
        <begin position="106"/>
        <end position="118"/>
    </location>
</feature>
<sequence length="213" mass="21858">MDSDPNPPAAADAPIDQDSDSPTADAVEEQMLSSLTLDDAEEPAGNGSLHADLQQVGASEIVIEEPPRGRDPAEGAVLGASGEAGEPSSVGGVMWRESWEQDGEEPSSPSSSGYAGERGSSGGSSGNDEIEEMNGPAAGKGEAVDGAVWASGKKHVDEVRTVIFGDGAETTKPMNPFEAHLANVRSCSRPPDLTCKARRVGSAGRRSDAQGSR</sequence>
<proteinExistence type="predicted"/>
<gene>
    <name evidence="2" type="ORF">Taro_013124</name>
</gene>
<accession>A0A843UFD0</accession>
<reference evidence="2" key="1">
    <citation type="submission" date="2017-07" db="EMBL/GenBank/DDBJ databases">
        <title>Taro Niue Genome Assembly and Annotation.</title>
        <authorList>
            <person name="Atibalentja N."/>
            <person name="Keating K."/>
            <person name="Fields C.J."/>
        </authorList>
    </citation>
    <scope>NUCLEOTIDE SEQUENCE</scope>
    <source>
        <strain evidence="2">Niue_2</strain>
        <tissue evidence="2">Leaf</tissue>
    </source>
</reference>
<dbReference type="Proteomes" id="UP000652761">
    <property type="component" value="Unassembled WGS sequence"/>
</dbReference>
<evidence type="ECO:0000313" key="3">
    <source>
        <dbReference type="Proteomes" id="UP000652761"/>
    </source>
</evidence>
<organism evidence="2 3">
    <name type="scientific">Colocasia esculenta</name>
    <name type="common">Wild taro</name>
    <name type="synonym">Arum esculentum</name>
    <dbReference type="NCBI Taxonomy" id="4460"/>
    <lineage>
        <taxon>Eukaryota</taxon>
        <taxon>Viridiplantae</taxon>
        <taxon>Streptophyta</taxon>
        <taxon>Embryophyta</taxon>
        <taxon>Tracheophyta</taxon>
        <taxon>Spermatophyta</taxon>
        <taxon>Magnoliopsida</taxon>
        <taxon>Liliopsida</taxon>
        <taxon>Araceae</taxon>
        <taxon>Aroideae</taxon>
        <taxon>Colocasieae</taxon>
        <taxon>Colocasia</taxon>
    </lineage>
</organism>
<feature type="compositionally biased region" description="Low complexity" evidence="1">
    <location>
        <begin position="9"/>
        <end position="22"/>
    </location>
</feature>
<keyword evidence="3" id="KW-1185">Reference proteome</keyword>
<name>A0A843UFD0_COLES</name>